<organism evidence="1 2">
    <name type="scientific">Phlebiopsis gigantea (strain 11061_1 CR5-6)</name>
    <name type="common">White-rot fungus</name>
    <name type="synonym">Peniophora gigantea</name>
    <dbReference type="NCBI Taxonomy" id="745531"/>
    <lineage>
        <taxon>Eukaryota</taxon>
        <taxon>Fungi</taxon>
        <taxon>Dikarya</taxon>
        <taxon>Basidiomycota</taxon>
        <taxon>Agaricomycotina</taxon>
        <taxon>Agaricomycetes</taxon>
        <taxon>Polyporales</taxon>
        <taxon>Phanerochaetaceae</taxon>
        <taxon>Phlebiopsis</taxon>
    </lineage>
</organism>
<dbReference type="AlphaFoldDB" id="A0A0C3RWV0"/>
<protein>
    <submittedName>
        <fullName evidence="1">Uncharacterized protein</fullName>
    </submittedName>
</protein>
<dbReference type="EMBL" id="KN840524">
    <property type="protein sequence ID" value="KIP06176.1"/>
    <property type="molecule type" value="Genomic_DNA"/>
</dbReference>
<proteinExistence type="predicted"/>
<name>A0A0C3RWV0_PHLG1</name>
<gene>
    <name evidence="1" type="ORF">PHLGIDRAFT_36080</name>
</gene>
<dbReference type="Proteomes" id="UP000053257">
    <property type="component" value="Unassembled WGS sequence"/>
</dbReference>
<sequence>MLALVRPVSRHVLVLWRTHVLGAPPVAGNNPNAAAQAWARECECRACGIMQRWVLRPNARAVVDVGIVGLRHKVHFLGLLKKHGRRLVDGWTHIYGAEHCYFFTIRKSQELSVLHQFLNEKQFARESLQGLDLSEICDSETLSLLVDA</sequence>
<evidence type="ECO:0000313" key="1">
    <source>
        <dbReference type="EMBL" id="KIP06176.1"/>
    </source>
</evidence>
<evidence type="ECO:0000313" key="2">
    <source>
        <dbReference type="Proteomes" id="UP000053257"/>
    </source>
</evidence>
<accession>A0A0C3RWV0</accession>
<dbReference type="HOGENOM" id="CLU_1759475_0_0_1"/>
<keyword evidence="2" id="KW-1185">Reference proteome</keyword>
<reference evidence="1 2" key="1">
    <citation type="journal article" date="2014" name="PLoS Genet.">
        <title>Analysis of the Phlebiopsis gigantea genome, transcriptome and secretome provides insight into its pioneer colonization strategies of wood.</title>
        <authorList>
            <person name="Hori C."/>
            <person name="Ishida T."/>
            <person name="Igarashi K."/>
            <person name="Samejima M."/>
            <person name="Suzuki H."/>
            <person name="Master E."/>
            <person name="Ferreira P."/>
            <person name="Ruiz-Duenas F.J."/>
            <person name="Held B."/>
            <person name="Canessa P."/>
            <person name="Larrondo L.F."/>
            <person name="Schmoll M."/>
            <person name="Druzhinina I.S."/>
            <person name="Kubicek C.P."/>
            <person name="Gaskell J.A."/>
            <person name="Kersten P."/>
            <person name="St John F."/>
            <person name="Glasner J."/>
            <person name="Sabat G."/>
            <person name="Splinter BonDurant S."/>
            <person name="Syed K."/>
            <person name="Yadav J."/>
            <person name="Mgbeahuruike A.C."/>
            <person name="Kovalchuk A."/>
            <person name="Asiegbu F.O."/>
            <person name="Lackner G."/>
            <person name="Hoffmeister D."/>
            <person name="Rencoret J."/>
            <person name="Gutierrez A."/>
            <person name="Sun H."/>
            <person name="Lindquist E."/>
            <person name="Barry K."/>
            <person name="Riley R."/>
            <person name="Grigoriev I.V."/>
            <person name="Henrissat B."/>
            <person name="Kues U."/>
            <person name="Berka R.M."/>
            <person name="Martinez A.T."/>
            <person name="Covert S.F."/>
            <person name="Blanchette R.A."/>
            <person name="Cullen D."/>
        </authorList>
    </citation>
    <scope>NUCLEOTIDE SEQUENCE [LARGE SCALE GENOMIC DNA]</scope>
    <source>
        <strain evidence="1 2">11061_1 CR5-6</strain>
    </source>
</reference>